<keyword evidence="4" id="KW-0862">Zinc</keyword>
<dbReference type="InterPro" id="IPR052035">
    <property type="entry name" value="ZnF_BED_domain_contain"/>
</dbReference>
<dbReference type="GO" id="GO:0008270">
    <property type="term" value="F:zinc ion binding"/>
    <property type="evidence" value="ECO:0007669"/>
    <property type="project" value="UniProtKB-KW"/>
</dbReference>
<name>A0ABD2XCC5_9HYME</name>
<dbReference type="GO" id="GO:0005634">
    <property type="term" value="C:nucleus"/>
    <property type="evidence" value="ECO:0007669"/>
    <property type="project" value="UniProtKB-SubCell"/>
</dbReference>
<keyword evidence="7" id="KW-1185">Reference proteome</keyword>
<sequence length="158" mass="17784">MTGILKDKYFYLAEKLKKTFAKIEGLSMTTDIWTDTINTKSYLGLTAYYIEENDIKTAILGVHELDSNHTSDNVQLWILEMLNEWDLPTTKILAVIADGAANIKSALTTIFGGSKVMHCFAHTLNLVVLRALDNIKEVSEILKKLKGIVTFFKHSECI</sequence>
<evidence type="ECO:0008006" key="8">
    <source>
        <dbReference type="Google" id="ProtNLM"/>
    </source>
</evidence>
<dbReference type="SUPFAM" id="SSF53098">
    <property type="entry name" value="Ribonuclease H-like"/>
    <property type="match status" value="1"/>
</dbReference>
<evidence type="ECO:0000256" key="2">
    <source>
        <dbReference type="ARBA" id="ARBA00022723"/>
    </source>
</evidence>
<organism evidence="6 7">
    <name type="scientific">Trichogramma kaykai</name>
    <dbReference type="NCBI Taxonomy" id="54128"/>
    <lineage>
        <taxon>Eukaryota</taxon>
        <taxon>Metazoa</taxon>
        <taxon>Ecdysozoa</taxon>
        <taxon>Arthropoda</taxon>
        <taxon>Hexapoda</taxon>
        <taxon>Insecta</taxon>
        <taxon>Pterygota</taxon>
        <taxon>Neoptera</taxon>
        <taxon>Endopterygota</taxon>
        <taxon>Hymenoptera</taxon>
        <taxon>Apocrita</taxon>
        <taxon>Proctotrupomorpha</taxon>
        <taxon>Chalcidoidea</taxon>
        <taxon>Trichogrammatidae</taxon>
        <taxon>Trichogramma</taxon>
    </lineage>
</organism>
<evidence type="ECO:0000256" key="3">
    <source>
        <dbReference type="ARBA" id="ARBA00022771"/>
    </source>
</evidence>
<accession>A0ABD2XCC5</accession>
<dbReference type="Proteomes" id="UP001627154">
    <property type="component" value="Unassembled WGS sequence"/>
</dbReference>
<comment type="caution">
    <text evidence="6">The sequence shown here is derived from an EMBL/GenBank/DDBJ whole genome shotgun (WGS) entry which is preliminary data.</text>
</comment>
<keyword evidence="3" id="KW-0863">Zinc-finger</keyword>
<dbReference type="PANTHER" id="PTHR46481">
    <property type="entry name" value="ZINC FINGER BED DOMAIN-CONTAINING PROTEIN 4"/>
    <property type="match status" value="1"/>
</dbReference>
<evidence type="ECO:0000256" key="1">
    <source>
        <dbReference type="ARBA" id="ARBA00004123"/>
    </source>
</evidence>
<gene>
    <name evidence="6" type="ORF">TKK_004500</name>
</gene>
<dbReference type="EMBL" id="JBJJXI010000034">
    <property type="protein sequence ID" value="KAL3402554.1"/>
    <property type="molecule type" value="Genomic_DNA"/>
</dbReference>
<evidence type="ECO:0000313" key="7">
    <source>
        <dbReference type="Proteomes" id="UP001627154"/>
    </source>
</evidence>
<evidence type="ECO:0000256" key="5">
    <source>
        <dbReference type="ARBA" id="ARBA00023242"/>
    </source>
</evidence>
<protein>
    <recommendedName>
        <fullName evidence="8">DUF659 domain-containing protein</fullName>
    </recommendedName>
</protein>
<keyword evidence="5" id="KW-0539">Nucleus</keyword>
<dbReference type="PANTHER" id="PTHR46481:SF10">
    <property type="entry name" value="ZINC FINGER BED DOMAIN-CONTAINING PROTEIN 39"/>
    <property type="match status" value="1"/>
</dbReference>
<dbReference type="InterPro" id="IPR012337">
    <property type="entry name" value="RNaseH-like_sf"/>
</dbReference>
<proteinExistence type="predicted"/>
<reference evidence="6 7" key="1">
    <citation type="journal article" date="2024" name="bioRxiv">
        <title>A reference genome for Trichogramma kaykai: A tiny desert-dwelling parasitoid wasp with competing sex-ratio distorters.</title>
        <authorList>
            <person name="Culotta J."/>
            <person name="Lindsey A.R."/>
        </authorList>
    </citation>
    <scope>NUCLEOTIDE SEQUENCE [LARGE SCALE GENOMIC DNA]</scope>
    <source>
        <strain evidence="6 7">KSX58</strain>
    </source>
</reference>
<evidence type="ECO:0000313" key="6">
    <source>
        <dbReference type="EMBL" id="KAL3402554.1"/>
    </source>
</evidence>
<evidence type="ECO:0000256" key="4">
    <source>
        <dbReference type="ARBA" id="ARBA00022833"/>
    </source>
</evidence>
<keyword evidence="2" id="KW-0479">Metal-binding</keyword>
<dbReference type="AlphaFoldDB" id="A0ABD2XCC5"/>
<comment type="subcellular location">
    <subcellularLocation>
        <location evidence="1">Nucleus</location>
    </subcellularLocation>
</comment>